<feature type="region of interest" description="Disordered" evidence="1">
    <location>
        <begin position="236"/>
        <end position="278"/>
    </location>
</feature>
<proteinExistence type="predicted"/>
<feature type="compositionally biased region" description="Basic and acidic residues" evidence="1">
    <location>
        <begin position="236"/>
        <end position="247"/>
    </location>
</feature>
<evidence type="ECO:0000313" key="2">
    <source>
        <dbReference type="EMBL" id="GFY42808.1"/>
    </source>
</evidence>
<name>A0A8X6WWT2_9ARAC</name>
<feature type="region of interest" description="Disordered" evidence="1">
    <location>
        <begin position="134"/>
        <end position="190"/>
    </location>
</feature>
<feature type="compositionally biased region" description="Polar residues" evidence="1">
    <location>
        <begin position="155"/>
        <end position="174"/>
    </location>
</feature>
<protein>
    <submittedName>
        <fullName evidence="2">Retrovirus-related Pol polyprotein from transposon 412</fullName>
    </submittedName>
</protein>
<sequence>MDMRKNFWYFGDKPRFRIHFSKDVPLPVDDSPVEINSSSCPTNSIPSEVPIQSNPVDETETNDLHLRGEGQTLNVEERNYLMVLLNESNDFFRLGEEPTSFIKNFIQKQAEKSGLIDIEAGKNKYLLEISNAPTRGNTAENSFPDEANDVDATPETDSSTKPEGNASVMTNDRASGSKGMRIGTGNEPRSEKDYFAEARHDTSTVTDLSYRPSSYIPSNKRNERTNYTIQTENMMGKEREFLSHRSNSDTSGRRYGRKSYEKYNNKNQNYQDARRQNYDNEVNNKSDCVQISNESLNEAHESISPSDKECFQNNKLECNVKIESKSQDICAGNSSNSAFIDRQRRNAYRSGTHFRDGRRDSFKRGRQNRGYRNQNNERQHPSSYRLNNYHYQGGKFAQENNSGRSYNRRSRWNSYRYSREENLH</sequence>
<comment type="caution">
    <text evidence="2">The sequence shown here is derived from an EMBL/GenBank/DDBJ whole genome shotgun (WGS) entry which is preliminary data.</text>
</comment>
<dbReference type="Proteomes" id="UP000886998">
    <property type="component" value="Unassembled WGS sequence"/>
</dbReference>
<feature type="region of interest" description="Disordered" evidence="1">
    <location>
        <begin position="34"/>
        <end position="59"/>
    </location>
</feature>
<reference evidence="2" key="1">
    <citation type="submission" date="2020-08" db="EMBL/GenBank/DDBJ databases">
        <title>Multicomponent nature underlies the extraordinary mechanical properties of spider dragline silk.</title>
        <authorList>
            <person name="Kono N."/>
            <person name="Nakamura H."/>
            <person name="Mori M."/>
            <person name="Yoshida Y."/>
            <person name="Ohtoshi R."/>
            <person name="Malay A.D."/>
            <person name="Moran D.A.P."/>
            <person name="Tomita M."/>
            <person name="Numata K."/>
            <person name="Arakawa K."/>
        </authorList>
    </citation>
    <scope>NUCLEOTIDE SEQUENCE</scope>
</reference>
<dbReference type="OrthoDB" id="432311at2759"/>
<evidence type="ECO:0000313" key="3">
    <source>
        <dbReference type="Proteomes" id="UP000886998"/>
    </source>
</evidence>
<accession>A0A8X6WWT2</accession>
<dbReference type="EMBL" id="BMAV01003327">
    <property type="protein sequence ID" value="GFY42808.1"/>
    <property type="molecule type" value="Genomic_DNA"/>
</dbReference>
<dbReference type="AlphaFoldDB" id="A0A8X6WWT2"/>
<keyword evidence="3" id="KW-1185">Reference proteome</keyword>
<feature type="compositionally biased region" description="Basic and acidic residues" evidence="1">
    <location>
        <begin position="353"/>
        <end position="363"/>
    </location>
</feature>
<feature type="region of interest" description="Disordered" evidence="1">
    <location>
        <begin position="343"/>
        <end position="388"/>
    </location>
</feature>
<evidence type="ECO:0000256" key="1">
    <source>
        <dbReference type="SAM" id="MobiDB-lite"/>
    </source>
</evidence>
<gene>
    <name evidence="2" type="primary">POL_50</name>
    <name evidence="2" type="ORF">TNIN_375861</name>
</gene>
<organism evidence="2 3">
    <name type="scientific">Trichonephila inaurata madagascariensis</name>
    <dbReference type="NCBI Taxonomy" id="2747483"/>
    <lineage>
        <taxon>Eukaryota</taxon>
        <taxon>Metazoa</taxon>
        <taxon>Ecdysozoa</taxon>
        <taxon>Arthropoda</taxon>
        <taxon>Chelicerata</taxon>
        <taxon>Arachnida</taxon>
        <taxon>Araneae</taxon>
        <taxon>Araneomorphae</taxon>
        <taxon>Entelegynae</taxon>
        <taxon>Araneoidea</taxon>
        <taxon>Nephilidae</taxon>
        <taxon>Trichonephila</taxon>
        <taxon>Trichonephila inaurata</taxon>
    </lineage>
</organism>
<feature type="compositionally biased region" description="Polar residues" evidence="1">
    <location>
        <begin position="34"/>
        <end position="56"/>
    </location>
</feature>